<organism evidence="1 2">
    <name type="scientific">Desulfovibrio subterraneus</name>
    <dbReference type="NCBI Taxonomy" id="2718620"/>
    <lineage>
        <taxon>Bacteria</taxon>
        <taxon>Pseudomonadati</taxon>
        <taxon>Thermodesulfobacteriota</taxon>
        <taxon>Desulfovibrionia</taxon>
        <taxon>Desulfovibrionales</taxon>
        <taxon>Desulfovibrionaceae</taxon>
        <taxon>Desulfovibrio</taxon>
    </lineage>
</organism>
<dbReference type="Gene3D" id="3.40.50.2000">
    <property type="entry name" value="Glycogen Phosphorylase B"/>
    <property type="match status" value="1"/>
</dbReference>
<evidence type="ECO:0008006" key="3">
    <source>
        <dbReference type="Google" id="ProtNLM"/>
    </source>
</evidence>
<dbReference type="Proteomes" id="UP000503840">
    <property type="component" value="Unassembled WGS sequence"/>
</dbReference>
<protein>
    <recommendedName>
        <fullName evidence="3">Glycosyltransferase</fullName>
    </recommendedName>
</protein>
<proteinExistence type="predicted"/>
<dbReference type="RefSeq" id="WP_174406372.1">
    <property type="nucleotide sequence ID" value="NZ_BLVO01000016.1"/>
</dbReference>
<reference evidence="1 2" key="1">
    <citation type="submission" date="2020-05" db="EMBL/GenBank/DDBJ databases">
        <title>Draft genome sequence of Desulfovibrio sp. strain HN2T.</title>
        <authorList>
            <person name="Ueno A."/>
            <person name="Tamazawa S."/>
            <person name="Tamamura S."/>
            <person name="Murakami T."/>
            <person name="Kiyama T."/>
            <person name="Inomata H."/>
            <person name="Amano Y."/>
            <person name="Miyakawa K."/>
            <person name="Tamaki H."/>
            <person name="Naganuma T."/>
            <person name="Kaneko K."/>
        </authorList>
    </citation>
    <scope>NUCLEOTIDE SEQUENCE [LARGE SCALE GENOMIC DNA]</scope>
    <source>
        <strain evidence="1 2">HN2</strain>
    </source>
</reference>
<gene>
    <name evidence="1" type="ORF">DSM101010T_30700</name>
</gene>
<name>A0A7J0BNI2_9BACT</name>
<keyword evidence="2" id="KW-1185">Reference proteome</keyword>
<sequence length="338" mass="37013">MRTYIFLPPLKSMTGGVAVLHQVARHLFSGGFDVQVVPREAATPLPDGVPVCQWQDLALTQDDVWMVPEGWVNALMPGLQAKARNVVYVQNWSYLLSALPEGVHWPQLDVSFLNVSEPVAWFTQQVTGRSGPVLRPGIDTTLFTPNEGNEAGITPVPTIAWMPRKNKALAVRIRETFEARRALLGKQPARWVEIHGMSPQQVAEALRNAHIFLATGFPEGCPLPPLEALASGCIVTGFSGMGGWDYMRQAMPAELGGHAPWWPQREVPWQGNSLVVADADVPAAANALELAAAWLETGSPELAALRKNSAATVAEYTVEKQREAVMALWREIERGTIF</sequence>
<dbReference type="EMBL" id="BLVO01000016">
    <property type="protein sequence ID" value="GFM34705.1"/>
    <property type="molecule type" value="Genomic_DNA"/>
</dbReference>
<evidence type="ECO:0000313" key="1">
    <source>
        <dbReference type="EMBL" id="GFM34705.1"/>
    </source>
</evidence>
<evidence type="ECO:0000313" key="2">
    <source>
        <dbReference type="Proteomes" id="UP000503840"/>
    </source>
</evidence>
<dbReference type="SUPFAM" id="SSF53756">
    <property type="entry name" value="UDP-Glycosyltransferase/glycogen phosphorylase"/>
    <property type="match status" value="1"/>
</dbReference>
<dbReference type="AlphaFoldDB" id="A0A7J0BNI2"/>
<comment type="caution">
    <text evidence="1">The sequence shown here is derived from an EMBL/GenBank/DDBJ whole genome shotgun (WGS) entry which is preliminary data.</text>
</comment>
<accession>A0A7J0BNI2</accession>